<dbReference type="PANTHER" id="PTHR39569:SF1">
    <property type="entry name" value="INORGANIC TRIPHOSPHATASE"/>
    <property type="match status" value="1"/>
</dbReference>
<protein>
    <submittedName>
        <fullName evidence="3">Inorganic triphosphatase YgiF</fullName>
    </submittedName>
</protein>
<accession>A0ABU0FAJ7</accession>
<dbReference type="SMART" id="SM01118">
    <property type="entry name" value="CYTH"/>
    <property type="match status" value="1"/>
</dbReference>
<evidence type="ECO:0000259" key="1">
    <source>
        <dbReference type="PROSITE" id="PS51707"/>
    </source>
</evidence>
<dbReference type="InterPro" id="IPR023577">
    <property type="entry name" value="CYTH_domain"/>
</dbReference>
<dbReference type="Gene3D" id="1.40.20.10">
    <property type="entry name" value="CHAD domain"/>
    <property type="match status" value="1"/>
</dbReference>
<dbReference type="Gene3D" id="2.40.320.10">
    <property type="entry name" value="Hypothetical Protein Pfu-838710-001"/>
    <property type="match status" value="1"/>
</dbReference>
<evidence type="ECO:0000259" key="2">
    <source>
        <dbReference type="PROSITE" id="PS51708"/>
    </source>
</evidence>
<sequence>MADNTDPLERELKFTIAAGDVDRVASHPLLASASRSSAKLSSTYFDTADRIFQQAGMSLRLRASGGRIVQTLKQRVRPAGGLQVRREDEIDRAVPEPDLDHVRRHCPPDLRKKIAGPLQPVFSVDVTRTTWSVAWEDSRIEVSLDEGTIRAGASGEPIREVEMELRQGDVGALFAVARQIAGAVDLRIEVATKSERGYRLAAGGPVEAFGAEAVSLPANATAAEAFRIIASGCLHHFAQNEAVFAVSPLPEAVHQMHVGLRRLRSLLSLYHGRFSKRERSMFRASVGRPFKQLGKARDLDIALETIRKATAEGRPAVAAGLDRRRRAEYKRLAALLSSRRFCQRRLDLLAFIEAGTLAKAARAGKDVPDFHAEAAGMLQRQWRKLGRYGRVSRLGAKRRHRLRIRAKTFRYACEFFGDLFAGPEQVRLRRTMLTSLRHLQDCLGTLNDRASAHALLPHSAGLAAGEAGMAEDRDLLDAADDEQRRLARQEPFWAQDVQGA</sequence>
<keyword evidence="4" id="KW-1185">Reference proteome</keyword>
<proteinExistence type="predicted"/>
<dbReference type="RefSeq" id="WP_307422848.1">
    <property type="nucleotide sequence ID" value="NZ_JAUSVK010000001.1"/>
</dbReference>
<dbReference type="InterPro" id="IPR033469">
    <property type="entry name" value="CYTH-like_dom_sf"/>
</dbReference>
<dbReference type="PROSITE" id="PS51707">
    <property type="entry name" value="CYTH"/>
    <property type="match status" value="1"/>
</dbReference>
<dbReference type="Pfam" id="PF05235">
    <property type="entry name" value="CHAD"/>
    <property type="match status" value="1"/>
</dbReference>
<dbReference type="InterPro" id="IPR007899">
    <property type="entry name" value="CHAD_dom"/>
</dbReference>
<comment type="caution">
    <text evidence="3">The sequence shown here is derived from an EMBL/GenBank/DDBJ whole genome shotgun (WGS) entry which is preliminary data.</text>
</comment>
<feature type="domain" description="CHAD" evidence="2">
    <location>
        <begin position="219"/>
        <end position="500"/>
    </location>
</feature>
<dbReference type="SUPFAM" id="SSF55154">
    <property type="entry name" value="CYTH-like phosphatases"/>
    <property type="match status" value="1"/>
</dbReference>
<dbReference type="CDD" id="cd07756">
    <property type="entry name" value="CYTH-like_Pase_CHAD"/>
    <property type="match status" value="1"/>
</dbReference>
<dbReference type="PANTHER" id="PTHR39569">
    <property type="entry name" value="INORGANIC TRIPHOSPHATASE"/>
    <property type="match status" value="1"/>
</dbReference>
<name>A0ABU0FAJ7_9HYPH</name>
<dbReference type="SMART" id="SM00880">
    <property type="entry name" value="CHAD"/>
    <property type="match status" value="1"/>
</dbReference>
<organism evidence="3 4">
    <name type="scientific">Labrys monachus</name>
    <dbReference type="NCBI Taxonomy" id="217067"/>
    <lineage>
        <taxon>Bacteria</taxon>
        <taxon>Pseudomonadati</taxon>
        <taxon>Pseudomonadota</taxon>
        <taxon>Alphaproteobacteria</taxon>
        <taxon>Hyphomicrobiales</taxon>
        <taxon>Xanthobacteraceae</taxon>
        <taxon>Labrys</taxon>
    </lineage>
</organism>
<dbReference type="PROSITE" id="PS51708">
    <property type="entry name" value="CHAD"/>
    <property type="match status" value="1"/>
</dbReference>
<feature type="domain" description="CYTH" evidence="1">
    <location>
        <begin position="7"/>
        <end position="204"/>
    </location>
</feature>
<evidence type="ECO:0000313" key="4">
    <source>
        <dbReference type="Proteomes" id="UP001237448"/>
    </source>
</evidence>
<reference evidence="3 4" key="1">
    <citation type="submission" date="2023-07" db="EMBL/GenBank/DDBJ databases">
        <title>Genomic Encyclopedia of Type Strains, Phase IV (KMG-IV): sequencing the most valuable type-strain genomes for metagenomic binning, comparative biology and taxonomic classification.</title>
        <authorList>
            <person name="Goeker M."/>
        </authorList>
    </citation>
    <scope>NUCLEOTIDE SEQUENCE [LARGE SCALE GENOMIC DNA]</scope>
    <source>
        <strain evidence="3 4">DSM 5896</strain>
    </source>
</reference>
<dbReference type="Pfam" id="PF01928">
    <property type="entry name" value="CYTH"/>
    <property type="match status" value="1"/>
</dbReference>
<evidence type="ECO:0000313" key="3">
    <source>
        <dbReference type="EMBL" id="MDQ0391083.1"/>
    </source>
</evidence>
<dbReference type="Proteomes" id="UP001237448">
    <property type="component" value="Unassembled WGS sequence"/>
</dbReference>
<dbReference type="InterPro" id="IPR038186">
    <property type="entry name" value="CHAD_dom_sf"/>
</dbReference>
<dbReference type="EMBL" id="JAUSVK010000001">
    <property type="protein sequence ID" value="MDQ0391083.1"/>
    <property type="molecule type" value="Genomic_DNA"/>
</dbReference>
<gene>
    <name evidence="3" type="ORF">J3R73_000875</name>
</gene>
<dbReference type="InterPro" id="IPR039013">
    <property type="entry name" value="YgiF"/>
</dbReference>